<name>A0A165X6U0_9AGAM</name>
<dbReference type="InterPro" id="IPR004166">
    <property type="entry name" value="a-kinase_dom"/>
</dbReference>
<evidence type="ECO:0000256" key="1">
    <source>
        <dbReference type="ARBA" id="ARBA00022527"/>
    </source>
</evidence>
<feature type="domain" description="Alpha-type protein kinase" evidence="4">
    <location>
        <begin position="1"/>
        <end position="248"/>
    </location>
</feature>
<protein>
    <recommendedName>
        <fullName evidence="4">Alpha-type protein kinase domain-containing protein</fullName>
    </recommendedName>
</protein>
<gene>
    <name evidence="5" type="ORF">SISSUDRAFT_1038125</name>
</gene>
<dbReference type="InterPro" id="IPR011009">
    <property type="entry name" value="Kinase-like_dom_sf"/>
</dbReference>
<dbReference type="Pfam" id="PF02816">
    <property type="entry name" value="Alpha_kinase"/>
    <property type="match status" value="1"/>
</dbReference>
<reference evidence="5 6" key="1">
    <citation type="journal article" date="2016" name="Mol. Biol. Evol.">
        <title>Comparative Genomics of Early-Diverging Mushroom-Forming Fungi Provides Insights into the Origins of Lignocellulose Decay Capabilities.</title>
        <authorList>
            <person name="Nagy L.G."/>
            <person name="Riley R."/>
            <person name="Tritt A."/>
            <person name="Adam C."/>
            <person name="Daum C."/>
            <person name="Floudas D."/>
            <person name="Sun H."/>
            <person name="Yadav J.S."/>
            <person name="Pangilinan J."/>
            <person name="Larsson K.H."/>
            <person name="Matsuura K."/>
            <person name="Barry K."/>
            <person name="Labutti K."/>
            <person name="Kuo R."/>
            <person name="Ohm R.A."/>
            <person name="Bhattacharya S.S."/>
            <person name="Shirouzu T."/>
            <person name="Yoshinaga Y."/>
            <person name="Martin F.M."/>
            <person name="Grigoriev I.V."/>
            <person name="Hibbett D.S."/>
        </authorList>
    </citation>
    <scope>NUCLEOTIDE SEQUENCE [LARGE SCALE GENOMIC DNA]</scope>
    <source>
        <strain evidence="5 6">HHB10207 ss-3</strain>
    </source>
</reference>
<dbReference type="AlphaFoldDB" id="A0A165X6U0"/>
<keyword evidence="2" id="KW-0808">Transferase</keyword>
<keyword evidence="3" id="KW-0418">Kinase</keyword>
<dbReference type="GO" id="GO:0004674">
    <property type="term" value="F:protein serine/threonine kinase activity"/>
    <property type="evidence" value="ECO:0007669"/>
    <property type="project" value="UniProtKB-KW"/>
</dbReference>
<dbReference type="Proteomes" id="UP000076798">
    <property type="component" value="Unassembled WGS sequence"/>
</dbReference>
<evidence type="ECO:0000259" key="4">
    <source>
        <dbReference type="PROSITE" id="PS51158"/>
    </source>
</evidence>
<accession>A0A165X6U0</accession>
<keyword evidence="6" id="KW-1185">Reference proteome</keyword>
<proteinExistence type="predicted"/>
<dbReference type="Gene3D" id="3.20.200.10">
    <property type="entry name" value="MHCK/EF2 kinase"/>
    <property type="match status" value="1"/>
</dbReference>
<dbReference type="OrthoDB" id="301415at2759"/>
<keyword evidence="1" id="KW-0723">Serine/threonine-protein kinase</keyword>
<dbReference type="PROSITE" id="PS51158">
    <property type="entry name" value="ALPHA_KINASE"/>
    <property type="match status" value="1"/>
</dbReference>
<dbReference type="SUPFAM" id="SSF56112">
    <property type="entry name" value="Protein kinase-like (PK-like)"/>
    <property type="match status" value="1"/>
</dbReference>
<evidence type="ECO:0000313" key="6">
    <source>
        <dbReference type="Proteomes" id="UP000076798"/>
    </source>
</evidence>
<evidence type="ECO:0000313" key="5">
    <source>
        <dbReference type="EMBL" id="KZT31887.1"/>
    </source>
</evidence>
<sequence length="307" mass="34365">MARLRRNLLAISAQRNPFTSQIIRDDRRVYVAKQFKSLAHQDFSSNFAALEIENYRANVLQTLIREFNGHAQASGATFTRRSSLFTLAAAYPDQFHPLEIEAADSFIGVEITTPIEGYPLGSSPSRVRAFLCQRFFPSLTGTINSPQPGLYPTHGDATMVQNIAQALAHFSVLATDRQFFVCNLQAFLYQREWGALVPVTHMVYDATVHWSHSIGPPAHGEPAVAQIHQFLRRHTCGSICHELGLSSETAQSSLTGRPRNVASSLWIPDYLSSSDVVPPEDPQEMHEEIFLGYRLPMPPPFFLHQSE</sequence>
<organism evidence="5 6">
    <name type="scientific">Sistotremastrum suecicum HHB10207 ss-3</name>
    <dbReference type="NCBI Taxonomy" id="1314776"/>
    <lineage>
        <taxon>Eukaryota</taxon>
        <taxon>Fungi</taxon>
        <taxon>Dikarya</taxon>
        <taxon>Basidiomycota</taxon>
        <taxon>Agaricomycotina</taxon>
        <taxon>Agaricomycetes</taxon>
        <taxon>Sistotremastrales</taxon>
        <taxon>Sistotremastraceae</taxon>
        <taxon>Sistotremastrum</taxon>
    </lineage>
</organism>
<dbReference type="GO" id="GO:0005524">
    <property type="term" value="F:ATP binding"/>
    <property type="evidence" value="ECO:0007669"/>
    <property type="project" value="InterPro"/>
</dbReference>
<dbReference type="EMBL" id="KV428433">
    <property type="protein sequence ID" value="KZT31887.1"/>
    <property type="molecule type" value="Genomic_DNA"/>
</dbReference>
<evidence type="ECO:0000256" key="2">
    <source>
        <dbReference type="ARBA" id="ARBA00022679"/>
    </source>
</evidence>
<evidence type="ECO:0000256" key="3">
    <source>
        <dbReference type="ARBA" id="ARBA00022777"/>
    </source>
</evidence>